<dbReference type="PANTHER" id="PTHR47178:SF4">
    <property type="entry name" value="FAD-DEPENDENT MONOOXYGENASE APTC"/>
    <property type="match status" value="1"/>
</dbReference>
<evidence type="ECO:0000256" key="7">
    <source>
        <dbReference type="ARBA" id="ARBA00023033"/>
    </source>
</evidence>
<sequence>MPKGHRISIIGAGIAGLTLGRCLQNKGIQSTIFEKARQSTSRNSYGITLHSKFYQPLLKVLDLDETAFRKRIAVDAGIGGTGRVSGGKDAAPDSRSFKANKNLFEALLAEGLEVKWEHELTSVEPLPGAVELDFKNHNRHASTFVIGADGPHSQVRRTILPNADFTILPYATYNGKRRISRADWDREFAPAFNGGAVVEQKINGTLLQISLNSINDEEASVNYVFSRAAKRSGEGDALFRPKREKTEAKDTPEELFTEVQALSNQLSGPFATIFHSDAMKKDRLLNWLMRSLPINTSNLTKQAEEGIVLIGDAVHAEPILGPGLGANESIEDAIALAEVLDAGKEVKLNKLYDRRGQAWQTGIQEAERRIAEVHGVSSGGKASL</sequence>
<gene>
    <name evidence="9" type="ORF">Slin15195_G066510</name>
</gene>
<evidence type="ECO:0000256" key="2">
    <source>
        <dbReference type="ARBA" id="ARBA00005179"/>
    </source>
</evidence>
<keyword evidence="10" id="KW-1185">Reference proteome</keyword>
<evidence type="ECO:0000313" key="9">
    <source>
        <dbReference type="EMBL" id="USW53332.1"/>
    </source>
</evidence>
<dbReference type="InterPro" id="IPR036188">
    <property type="entry name" value="FAD/NAD-bd_sf"/>
</dbReference>
<keyword evidence="7" id="KW-0503">Monooxygenase</keyword>
<dbReference type="PANTHER" id="PTHR47178">
    <property type="entry name" value="MONOOXYGENASE, FAD-BINDING"/>
    <property type="match status" value="1"/>
</dbReference>
<dbReference type="Pfam" id="PF01494">
    <property type="entry name" value="FAD_binding_3"/>
    <property type="match status" value="1"/>
</dbReference>
<organism evidence="9 10">
    <name type="scientific">Septoria linicola</name>
    <dbReference type="NCBI Taxonomy" id="215465"/>
    <lineage>
        <taxon>Eukaryota</taxon>
        <taxon>Fungi</taxon>
        <taxon>Dikarya</taxon>
        <taxon>Ascomycota</taxon>
        <taxon>Pezizomycotina</taxon>
        <taxon>Dothideomycetes</taxon>
        <taxon>Dothideomycetidae</taxon>
        <taxon>Mycosphaerellales</taxon>
        <taxon>Mycosphaerellaceae</taxon>
        <taxon>Septoria</taxon>
    </lineage>
</organism>
<proteinExistence type="inferred from homology"/>
<evidence type="ECO:0000259" key="8">
    <source>
        <dbReference type="Pfam" id="PF01494"/>
    </source>
</evidence>
<comment type="pathway">
    <text evidence="2">Secondary metabolite biosynthesis.</text>
</comment>
<evidence type="ECO:0000256" key="5">
    <source>
        <dbReference type="ARBA" id="ARBA00022827"/>
    </source>
</evidence>
<dbReference type="PRINTS" id="PR00420">
    <property type="entry name" value="RNGMNOXGNASE"/>
</dbReference>
<keyword evidence="5" id="KW-0274">FAD</keyword>
<protein>
    <submittedName>
        <fullName evidence="9">FAD-binding domain, FAD/NAD(P)-binding domain superfamily</fullName>
    </submittedName>
</protein>
<comment type="similarity">
    <text evidence="3">Belongs to the paxM FAD-dependent monooxygenase family.</text>
</comment>
<evidence type="ECO:0000256" key="3">
    <source>
        <dbReference type="ARBA" id="ARBA00007992"/>
    </source>
</evidence>
<dbReference type="EMBL" id="CP099422">
    <property type="protein sequence ID" value="USW53332.1"/>
    <property type="molecule type" value="Genomic_DNA"/>
</dbReference>
<keyword evidence="6" id="KW-0560">Oxidoreductase</keyword>
<dbReference type="GO" id="GO:0071949">
    <property type="term" value="F:FAD binding"/>
    <property type="evidence" value="ECO:0007669"/>
    <property type="project" value="InterPro"/>
</dbReference>
<dbReference type="AlphaFoldDB" id="A0A9Q9API3"/>
<comment type="cofactor">
    <cofactor evidence="1">
        <name>FAD</name>
        <dbReference type="ChEBI" id="CHEBI:57692"/>
    </cofactor>
</comment>
<evidence type="ECO:0000256" key="4">
    <source>
        <dbReference type="ARBA" id="ARBA00022630"/>
    </source>
</evidence>
<dbReference type="GO" id="GO:0004497">
    <property type="term" value="F:monooxygenase activity"/>
    <property type="evidence" value="ECO:0007669"/>
    <property type="project" value="UniProtKB-KW"/>
</dbReference>
<evidence type="ECO:0000256" key="1">
    <source>
        <dbReference type="ARBA" id="ARBA00001974"/>
    </source>
</evidence>
<dbReference type="SUPFAM" id="SSF51905">
    <property type="entry name" value="FAD/NAD(P)-binding domain"/>
    <property type="match status" value="1"/>
</dbReference>
<dbReference type="InterPro" id="IPR002938">
    <property type="entry name" value="FAD-bd"/>
</dbReference>
<dbReference type="Pfam" id="PF13450">
    <property type="entry name" value="NAD_binding_8"/>
    <property type="match status" value="1"/>
</dbReference>
<accession>A0A9Q9API3</accession>
<evidence type="ECO:0000313" key="10">
    <source>
        <dbReference type="Proteomes" id="UP001056384"/>
    </source>
</evidence>
<keyword evidence="4" id="KW-0285">Flavoprotein</keyword>
<dbReference type="Gene3D" id="3.50.50.60">
    <property type="entry name" value="FAD/NAD(P)-binding domain"/>
    <property type="match status" value="1"/>
</dbReference>
<name>A0A9Q9API3_9PEZI</name>
<dbReference type="Proteomes" id="UP001056384">
    <property type="component" value="Chromosome 5"/>
</dbReference>
<evidence type="ECO:0000256" key="6">
    <source>
        <dbReference type="ARBA" id="ARBA00023002"/>
    </source>
</evidence>
<feature type="domain" description="FAD-binding" evidence="8">
    <location>
        <begin position="290"/>
        <end position="340"/>
    </location>
</feature>
<dbReference type="OrthoDB" id="47494at2759"/>
<reference evidence="9" key="1">
    <citation type="submission" date="2022-06" db="EMBL/GenBank/DDBJ databases">
        <title>Complete genome sequences of two strains of the flax pathogen Septoria linicola.</title>
        <authorList>
            <person name="Lapalu N."/>
            <person name="Simon A."/>
            <person name="Demenou B."/>
            <person name="Paumier D."/>
            <person name="Guillot M.-P."/>
            <person name="Gout L."/>
            <person name="Valade R."/>
        </authorList>
    </citation>
    <scope>NUCLEOTIDE SEQUENCE</scope>
    <source>
        <strain evidence="9">SE15195</strain>
    </source>
</reference>